<evidence type="ECO:0000256" key="2">
    <source>
        <dbReference type="ARBA" id="ARBA00022741"/>
    </source>
</evidence>
<dbReference type="OrthoDB" id="3242798at2"/>
<dbReference type="EC" id="6.3.3.2" evidence="5"/>
<dbReference type="GO" id="GO:0005524">
    <property type="term" value="F:ATP binding"/>
    <property type="evidence" value="ECO:0007669"/>
    <property type="project" value="UniProtKB-KW"/>
</dbReference>
<comment type="cofactor">
    <cofactor evidence="5">
        <name>Mg(2+)</name>
        <dbReference type="ChEBI" id="CHEBI:18420"/>
    </cofactor>
</comment>
<feature type="binding site" evidence="4">
    <location>
        <begin position="149"/>
        <end position="157"/>
    </location>
    <ligand>
        <name>ATP</name>
        <dbReference type="ChEBI" id="CHEBI:30616"/>
    </ligand>
</feature>
<keyword evidence="7" id="KW-1185">Reference proteome</keyword>
<dbReference type="InterPro" id="IPR024185">
    <property type="entry name" value="FTHF_cligase-like_sf"/>
</dbReference>
<evidence type="ECO:0000313" key="7">
    <source>
        <dbReference type="Proteomes" id="UP000460157"/>
    </source>
</evidence>
<dbReference type="Pfam" id="PF01812">
    <property type="entry name" value="5-FTHF_cyc-lig"/>
    <property type="match status" value="1"/>
</dbReference>
<evidence type="ECO:0000256" key="1">
    <source>
        <dbReference type="ARBA" id="ARBA00010638"/>
    </source>
</evidence>
<keyword evidence="5" id="KW-0460">Magnesium</keyword>
<comment type="similarity">
    <text evidence="1 5">Belongs to the 5-formyltetrahydrofolate cyclo-ligase family.</text>
</comment>
<feature type="non-terminal residue" evidence="6">
    <location>
        <position position="182"/>
    </location>
</feature>
<evidence type="ECO:0000256" key="4">
    <source>
        <dbReference type="PIRSR" id="PIRSR006806-1"/>
    </source>
</evidence>
<feature type="binding site" evidence="4">
    <location>
        <begin position="13"/>
        <end position="17"/>
    </location>
    <ligand>
        <name>ATP</name>
        <dbReference type="ChEBI" id="CHEBI:30616"/>
    </ligand>
</feature>
<organism evidence="6 7">
    <name type="scientific">Nesterenkonia alkaliphila</name>
    <dbReference type="NCBI Taxonomy" id="1463631"/>
    <lineage>
        <taxon>Bacteria</taxon>
        <taxon>Bacillati</taxon>
        <taxon>Actinomycetota</taxon>
        <taxon>Actinomycetes</taxon>
        <taxon>Micrococcales</taxon>
        <taxon>Micrococcaceae</taxon>
        <taxon>Nesterenkonia</taxon>
    </lineage>
</organism>
<dbReference type="Proteomes" id="UP000460157">
    <property type="component" value="Unassembled WGS sequence"/>
</dbReference>
<evidence type="ECO:0000256" key="3">
    <source>
        <dbReference type="ARBA" id="ARBA00022840"/>
    </source>
</evidence>
<keyword evidence="5" id="KW-0479">Metal-binding</keyword>
<gene>
    <name evidence="6" type="ORF">GNZ21_05420</name>
</gene>
<dbReference type="EMBL" id="WRPM01000033">
    <property type="protein sequence ID" value="MVT25803.1"/>
    <property type="molecule type" value="Genomic_DNA"/>
</dbReference>
<dbReference type="InterPro" id="IPR037171">
    <property type="entry name" value="NagB/RpiA_transferase-like"/>
</dbReference>
<dbReference type="GO" id="GO:0046872">
    <property type="term" value="F:metal ion binding"/>
    <property type="evidence" value="ECO:0007669"/>
    <property type="project" value="UniProtKB-KW"/>
</dbReference>
<dbReference type="Gene3D" id="3.40.50.10420">
    <property type="entry name" value="NagB/RpiA/CoA transferase-like"/>
    <property type="match status" value="1"/>
</dbReference>
<dbReference type="SUPFAM" id="SSF100950">
    <property type="entry name" value="NagB/RpiA/CoA transferase-like"/>
    <property type="match status" value="1"/>
</dbReference>
<comment type="caution">
    <text evidence="6">The sequence shown here is derived from an EMBL/GenBank/DDBJ whole genome shotgun (WGS) entry which is preliminary data.</text>
</comment>
<dbReference type="AlphaFoldDB" id="A0A7K1UH61"/>
<feature type="binding site" evidence="4">
    <location>
        <position position="62"/>
    </location>
    <ligand>
        <name>substrate</name>
    </ligand>
</feature>
<sequence length="182" mass="19649">MAAVLDLMAAPTKAQMRRSLRAARAQLSPQEISRRADQLGQVLLEEIRYDAAVLGYLPMAGEPDLRPFLSAHLERGGEVFVPVIADPQLRLLNWARWTPQTQLRRSRYAPVDEPLGERINLPQLLGADCTSSRIVLLAPALAVDTAGFRLGQGGGFYDTMFGAGPAAPHGSPPLSAGKAWPA</sequence>
<accession>A0A7K1UH61</accession>
<reference evidence="6 7" key="1">
    <citation type="submission" date="2019-12" db="EMBL/GenBank/DDBJ databases">
        <title>Nesterenkonia muleiensis sp. nov., a novel actinobacterium isolated from sap of Populus euphratica.</title>
        <authorList>
            <person name="Wang R."/>
        </authorList>
    </citation>
    <scope>NUCLEOTIDE SEQUENCE [LARGE SCALE GENOMIC DNA]</scope>
    <source>
        <strain evidence="6 7">F10</strain>
    </source>
</reference>
<dbReference type="RefSeq" id="WP_157322112.1">
    <property type="nucleotide sequence ID" value="NZ_WRPM01000033.1"/>
</dbReference>
<evidence type="ECO:0000256" key="5">
    <source>
        <dbReference type="RuleBase" id="RU361279"/>
    </source>
</evidence>
<dbReference type="GO" id="GO:0030272">
    <property type="term" value="F:5-formyltetrahydrofolate cyclo-ligase activity"/>
    <property type="evidence" value="ECO:0007669"/>
    <property type="project" value="UniProtKB-EC"/>
</dbReference>
<comment type="catalytic activity">
    <reaction evidence="5">
        <text>(6S)-5-formyl-5,6,7,8-tetrahydrofolate + ATP = (6R)-5,10-methenyltetrahydrofolate + ADP + phosphate</text>
        <dbReference type="Rhea" id="RHEA:10488"/>
        <dbReference type="ChEBI" id="CHEBI:30616"/>
        <dbReference type="ChEBI" id="CHEBI:43474"/>
        <dbReference type="ChEBI" id="CHEBI:57455"/>
        <dbReference type="ChEBI" id="CHEBI:57457"/>
        <dbReference type="ChEBI" id="CHEBI:456216"/>
        <dbReference type="EC" id="6.3.3.2"/>
    </reaction>
</comment>
<evidence type="ECO:0000313" key="6">
    <source>
        <dbReference type="EMBL" id="MVT25803.1"/>
    </source>
</evidence>
<dbReference type="InterPro" id="IPR002698">
    <property type="entry name" value="FTHF_cligase"/>
</dbReference>
<protein>
    <recommendedName>
        <fullName evidence="5">5-formyltetrahydrofolate cyclo-ligase</fullName>
        <ecNumber evidence="5">6.3.3.2</ecNumber>
    </recommendedName>
</protein>
<dbReference type="GO" id="GO:0035999">
    <property type="term" value="P:tetrahydrofolate interconversion"/>
    <property type="evidence" value="ECO:0007669"/>
    <property type="project" value="TreeGrafter"/>
</dbReference>
<proteinExistence type="inferred from homology"/>
<keyword evidence="6" id="KW-0436">Ligase</keyword>
<dbReference type="NCBIfam" id="TIGR02727">
    <property type="entry name" value="MTHFS_bact"/>
    <property type="match status" value="1"/>
</dbReference>
<dbReference type="PANTHER" id="PTHR23407:SF1">
    <property type="entry name" value="5-FORMYLTETRAHYDROFOLATE CYCLO-LIGASE"/>
    <property type="match status" value="1"/>
</dbReference>
<keyword evidence="2 4" id="KW-0547">Nucleotide-binding</keyword>
<keyword evidence="3 4" id="KW-0067">ATP-binding</keyword>
<dbReference type="PIRSF" id="PIRSF006806">
    <property type="entry name" value="FTHF_cligase"/>
    <property type="match status" value="1"/>
</dbReference>
<name>A0A7K1UH61_9MICC</name>
<dbReference type="PANTHER" id="PTHR23407">
    <property type="entry name" value="ATPASE INHIBITOR/5-FORMYLTETRAHYDROFOLATE CYCLO-LIGASE"/>
    <property type="match status" value="1"/>
</dbReference>
<feature type="binding site" evidence="4">
    <location>
        <position position="57"/>
    </location>
    <ligand>
        <name>substrate</name>
    </ligand>
</feature>
<dbReference type="GO" id="GO:0009396">
    <property type="term" value="P:folic acid-containing compound biosynthetic process"/>
    <property type="evidence" value="ECO:0007669"/>
    <property type="project" value="TreeGrafter"/>
</dbReference>